<organism evidence="2 3">
    <name type="scientific">Frigoriglobus tundricola</name>
    <dbReference type="NCBI Taxonomy" id="2774151"/>
    <lineage>
        <taxon>Bacteria</taxon>
        <taxon>Pseudomonadati</taxon>
        <taxon>Planctomycetota</taxon>
        <taxon>Planctomycetia</taxon>
        <taxon>Gemmatales</taxon>
        <taxon>Gemmataceae</taxon>
        <taxon>Frigoriglobus</taxon>
    </lineage>
</organism>
<accession>A0A6M5YUL6</accession>
<dbReference type="RefSeq" id="WP_171472951.1">
    <property type="nucleotide sequence ID" value="NZ_CP053452.2"/>
</dbReference>
<keyword evidence="3" id="KW-1185">Reference proteome</keyword>
<sequence length="173" mass="17423">MPARPEGTVWVLRFTRPLAGAAVLETTAAGPPVGAAGAALPVPQLLGARQTARAVAAPAIADATAAKLTDDAVRPEPLPGRTEGLDAGAIQDAYLVTAVRAPGEALAAFGGTVRDTRGGGAAGRAPAGHERARGVRGRALVEPVRVRRPRPGGARSGCRYRPGRRSGSKCGTG</sequence>
<feature type="region of interest" description="Disordered" evidence="1">
    <location>
        <begin position="117"/>
        <end position="173"/>
    </location>
</feature>
<dbReference type="AlphaFoldDB" id="A0A6M5YUL6"/>
<protein>
    <submittedName>
        <fullName evidence="2">Uncharacterized protein</fullName>
    </submittedName>
</protein>
<dbReference type="EMBL" id="CP053452">
    <property type="protein sequence ID" value="QJW97609.1"/>
    <property type="molecule type" value="Genomic_DNA"/>
</dbReference>
<proteinExistence type="predicted"/>
<gene>
    <name evidence="2" type="ORF">FTUN_5184</name>
</gene>
<dbReference type="KEGG" id="ftj:FTUN_5184"/>
<name>A0A6M5YUL6_9BACT</name>
<dbReference type="Proteomes" id="UP000503447">
    <property type="component" value="Chromosome"/>
</dbReference>
<evidence type="ECO:0000313" key="3">
    <source>
        <dbReference type="Proteomes" id="UP000503447"/>
    </source>
</evidence>
<evidence type="ECO:0000313" key="2">
    <source>
        <dbReference type="EMBL" id="QJW97609.1"/>
    </source>
</evidence>
<evidence type="ECO:0000256" key="1">
    <source>
        <dbReference type="SAM" id="MobiDB-lite"/>
    </source>
</evidence>
<reference evidence="3" key="1">
    <citation type="submission" date="2020-05" db="EMBL/GenBank/DDBJ databases">
        <title>Frigoriglobus tundricola gen. nov., sp. nov., a psychrotolerant cellulolytic planctomycete of the family Gemmataceae with two divergent copies of 16S rRNA gene.</title>
        <authorList>
            <person name="Kulichevskaya I.S."/>
            <person name="Ivanova A.A."/>
            <person name="Naumoff D.G."/>
            <person name="Beletsky A.V."/>
            <person name="Rijpstra W.I.C."/>
            <person name="Sinninghe Damste J.S."/>
            <person name="Mardanov A.V."/>
            <person name="Ravin N.V."/>
            <person name="Dedysh S.N."/>
        </authorList>
    </citation>
    <scope>NUCLEOTIDE SEQUENCE [LARGE SCALE GENOMIC DNA]</scope>
    <source>
        <strain evidence="3">PL17</strain>
    </source>
</reference>